<feature type="domain" description="Retrovirus-related Pol polyprotein from transposon TNT 1-94-like beta-barrel" evidence="3">
    <location>
        <begin position="11"/>
        <end position="87"/>
    </location>
</feature>
<accession>A0AAQ3U2M9</accession>
<dbReference type="InterPro" id="IPR012337">
    <property type="entry name" value="RNaseH-like_sf"/>
</dbReference>
<dbReference type="GO" id="GO:0006508">
    <property type="term" value="P:proteolysis"/>
    <property type="evidence" value="ECO:0007669"/>
    <property type="project" value="UniProtKB-KW"/>
</dbReference>
<keyword evidence="1" id="KW-0645">Protease</keyword>
<keyword evidence="5" id="KW-1185">Reference proteome</keyword>
<dbReference type="InterPro" id="IPR025724">
    <property type="entry name" value="GAG-pre-integrase_dom"/>
</dbReference>
<evidence type="ECO:0008006" key="6">
    <source>
        <dbReference type="Google" id="ProtNLM"/>
    </source>
</evidence>
<dbReference type="Pfam" id="PF13976">
    <property type="entry name" value="gag_pre-integrs"/>
    <property type="match status" value="1"/>
</dbReference>
<gene>
    <name evidence="4" type="ORF">U9M48_029138</name>
</gene>
<evidence type="ECO:0000259" key="2">
    <source>
        <dbReference type="Pfam" id="PF13976"/>
    </source>
</evidence>
<proteinExistence type="predicted"/>
<dbReference type="SUPFAM" id="SSF53098">
    <property type="entry name" value="Ribonuclease H-like"/>
    <property type="match status" value="1"/>
</dbReference>
<evidence type="ECO:0000313" key="4">
    <source>
        <dbReference type="EMBL" id="WVZ81797.1"/>
    </source>
</evidence>
<organism evidence="4 5">
    <name type="scientific">Paspalum notatum var. saurae</name>
    <dbReference type="NCBI Taxonomy" id="547442"/>
    <lineage>
        <taxon>Eukaryota</taxon>
        <taxon>Viridiplantae</taxon>
        <taxon>Streptophyta</taxon>
        <taxon>Embryophyta</taxon>
        <taxon>Tracheophyta</taxon>
        <taxon>Spermatophyta</taxon>
        <taxon>Magnoliopsida</taxon>
        <taxon>Liliopsida</taxon>
        <taxon>Poales</taxon>
        <taxon>Poaceae</taxon>
        <taxon>PACMAD clade</taxon>
        <taxon>Panicoideae</taxon>
        <taxon>Andropogonodae</taxon>
        <taxon>Paspaleae</taxon>
        <taxon>Paspalinae</taxon>
        <taxon>Paspalum</taxon>
    </lineage>
</organism>
<name>A0AAQ3U2M9_PASNO</name>
<dbReference type="Gene3D" id="3.30.420.10">
    <property type="entry name" value="Ribonuclease H-like superfamily/Ribonuclease H"/>
    <property type="match status" value="1"/>
</dbReference>
<protein>
    <recommendedName>
        <fullName evidence="6">Integrase catalytic domain-containing protein</fullName>
    </recommendedName>
</protein>
<dbReference type="GO" id="GO:0008233">
    <property type="term" value="F:peptidase activity"/>
    <property type="evidence" value="ECO:0007669"/>
    <property type="project" value="UniProtKB-KW"/>
</dbReference>
<dbReference type="InterPro" id="IPR039537">
    <property type="entry name" value="Retrotran_Ty1/copia-like"/>
</dbReference>
<dbReference type="AlphaFoldDB" id="A0AAQ3U2M9"/>
<keyword evidence="1" id="KW-0378">Hydrolase</keyword>
<feature type="domain" description="GAG-pre-integrase" evidence="2">
    <location>
        <begin position="144"/>
        <end position="203"/>
    </location>
</feature>
<dbReference type="Proteomes" id="UP001341281">
    <property type="component" value="Chromosome 06"/>
</dbReference>
<dbReference type="EMBL" id="CP144750">
    <property type="protein sequence ID" value="WVZ81797.1"/>
    <property type="molecule type" value="Genomic_DNA"/>
</dbReference>
<sequence>MGLPPSVRTDWIADSGASFHTTPDARILFSVRPPHPSCPSSIMVGNGSCLPVTSVGNAGTNGPFRLPNALVASHMVHNLISIRQFTTDNSYSVKFDSSGLTVKDSATRRPFLRCDSSGPLYHYRKTYPVVYTLRFPSSAAPSSTSPSHSSSTAFATTNSSTTWHRRLGHLGRDVLAQLSRGAAITFPQTTDEHLCHACQLGRHVRLPFPTSSSHASHIFDLIHCDLWTSPVPSISSYKYYLVVLNDFSHYSWTFPLRSKSEAFSTLFHFFAWVSTQFGLTIKAVQCDNGREFDNNGVQLCMSCPYTSPQNGKAERMVCTTNDVMRTLLF</sequence>
<dbReference type="InterPro" id="IPR036397">
    <property type="entry name" value="RNaseH_sf"/>
</dbReference>
<dbReference type="GO" id="GO:0003676">
    <property type="term" value="F:nucleic acid binding"/>
    <property type="evidence" value="ECO:0007669"/>
    <property type="project" value="InterPro"/>
</dbReference>
<dbReference type="Pfam" id="PF22936">
    <property type="entry name" value="Pol_BBD"/>
    <property type="match status" value="1"/>
</dbReference>
<dbReference type="InterPro" id="IPR054722">
    <property type="entry name" value="PolX-like_BBD"/>
</dbReference>
<dbReference type="PANTHER" id="PTHR42648">
    <property type="entry name" value="TRANSPOSASE, PUTATIVE-RELATED"/>
    <property type="match status" value="1"/>
</dbReference>
<dbReference type="PANTHER" id="PTHR42648:SF30">
    <property type="entry name" value="RIBONUCLEASE H-LIKE DOMAIN, GAG-PRE-INTEGRASE DOMAIN PROTEIN-RELATED"/>
    <property type="match status" value="1"/>
</dbReference>
<evidence type="ECO:0000256" key="1">
    <source>
        <dbReference type="ARBA" id="ARBA00022670"/>
    </source>
</evidence>
<evidence type="ECO:0000259" key="3">
    <source>
        <dbReference type="Pfam" id="PF22936"/>
    </source>
</evidence>
<evidence type="ECO:0000313" key="5">
    <source>
        <dbReference type="Proteomes" id="UP001341281"/>
    </source>
</evidence>
<reference evidence="4 5" key="1">
    <citation type="submission" date="2024-02" db="EMBL/GenBank/DDBJ databases">
        <title>High-quality chromosome-scale genome assembly of Pensacola bahiagrass (Paspalum notatum Flugge var. saurae).</title>
        <authorList>
            <person name="Vega J.M."/>
            <person name="Podio M."/>
            <person name="Orjuela J."/>
            <person name="Siena L.A."/>
            <person name="Pessino S.C."/>
            <person name="Combes M.C."/>
            <person name="Mariac C."/>
            <person name="Albertini E."/>
            <person name="Pupilli F."/>
            <person name="Ortiz J.P.A."/>
            <person name="Leblanc O."/>
        </authorList>
    </citation>
    <scope>NUCLEOTIDE SEQUENCE [LARGE SCALE GENOMIC DNA]</scope>
    <source>
        <strain evidence="4">R1</strain>
        <tissue evidence="4">Leaf</tissue>
    </source>
</reference>